<evidence type="ECO:0000313" key="3">
    <source>
        <dbReference type="Proteomes" id="UP001219525"/>
    </source>
</evidence>
<protein>
    <submittedName>
        <fullName evidence="2">Uncharacterized protein</fullName>
    </submittedName>
</protein>
<accession>A0AAD6VEY8</accession>
<evidence type="ECO:0000313" key="2">
    <source>
        <dbReference type="EMBL" id="KAJ7205237.1"/>
    </source>
</evidence>
<sequence>MAEHQNAAGYVKFDTHDTPKLGSSAAPTLFGRVLIDFRSSATRGSSSALPLSSDVLSRRWEFGLTEIMPSLRGERSAQRASAASGCSRQGGVWGGASSGVRGGKSRPAPQQNDEPRGKIDGNWFKCDTLSRKCVAFERLS</sequence>
<reference evidence="2" key="1">
    <citation type="submission" date="2023-03" db="EMBL/GenBank/DDBJ databases">
        <title>Massive genome expansion in bonnet fungi (Mycena s.s.) driven by repeated elements and novel gene families across ecological guilds.</title>
        <authorList>
            <consortium name="Lawrence Berkeley National Laboratory"/>
            <person name="Harder C.B."/>
            <person name="Miyauchi S."/>
            <person name="Viragh M."/>
            <person name="Kuo A."/>
            <person name="Thoen E."/>
            <person name="Andreopoulos B."/>
            <person name="Lu D."/>
            <person name="Skrede I."/>
            <person name="Drula E."/>
            <person name="Henrissat B."/>
            <person name="Morin E."/>
            <person name="Kohler A."/>
            <person name="Barry K."/>
            <person name="LaButti K."/>
            <person name="Morin E."/>
            <person name="Salamov A."/>
            <person name="Lipzen A."/>
            <person name="Mereny Z."/>
            <person name="Hegedus B."/>
            <person name="Baldrian P."/>
            <person name="Stursova M."/>
            <person name="Weitz H."/>
            <person name="Taylor A."/>
            <person name="Grigoriev I.V."/>
            <person name="Nagy L.G."/>
            <person name="Martin F."/>
            <person name="Kauserud H."/>
        </authorList>
    </citation>
    <scope>NUCLEOTIDE SEQUENCE</scope>
    <source>
        <strain evidence="2">9144</strain>
    </source>
</reference>
<organism evidence="2 3">
    <name type="scientific">Mycena pura</name>
    <dbReference type="NCBI Taxonomy" id="153505"/>
    <lineage>
        <taxon>Eukaryota</taxon>
        <taxon>Fungi</taxon>
        <taxon>Dikarya</taxon>
        <taxon>Basidiomycota</taxon>
        <taxon>Agaricomycotina</taxon>
        <taxon>Agaricomycetes</taxon>
        <taxon>Agaricomycetidae</taxon>
        <taxon>Agaricales</taxon>
        <taxon>Marasmiineae</taxon>
        <taxon>Mycenaceae</taxon>
        <taxon>Mycena</taxon>
    </lineage>
</organism>
<evidence type="ECO:0000256" key="1">
    <source>
        <dbReference type="SAM" id="MobiDB-lite"/>
    </source>
</evidence>
<keyword evidence="3" id="KW-1185">Reference proteome</keyword>
<feature type="compositionally biased region" description="Polar residues" evidence="1">
    <location>
        <begin position="78"/>
        <end position="87"/>
    </location>
</feature>
<feature type="region of interest" description="Disordered" evidence="1">
    <location>
        <begin position="72"/>
        <end position="121"/>
    </location>
</feature>
<feature type="compositionally biased region" description="Gly residues" evidence="1">
    <location>
        <begin position="91"/>
        <end position="102"/>
    </location>
</feature>
<gene>
    <name evidence="2" type="ORF">GGX14DRAFT_397781</name>
</gene>
<proteinExistence type="predicted"/>
<name>A0AAD6VEY8_9AGAR</name>
<dbReference type="EMBL" id="JARJCW010000044">
    <property type="protein sequence ID" value="KAJ7205237.1"/>
    <property type="molecule type" value="Genomic_DNA"/>
</dbReference>
<dbReference type="AlphaFoldDB" id="A0AAD6VEY8"/>
<dbReference type="Proteomes" id="UP001219525">
    <property type="component" value="Unassembled WGS sequence"/>
</dbReference>
<comment type="caution">
    <text evidence="2">The sequence shown here is derived from an EMBL/GenBank/DDBJ whole genome shotgun (WGS) entry which is preliminary data.</text>
</comment>